<evidence type="ECO:0000256" key="2">
    <source>
        <dbReference type="HAMAP-Rule" id="MF_00048"/>
    </source>
</evidence>
<organism evidence="3 4">
    <name type="scientific">Tessaracoccus lubricantis</name>
    <dbReference type="NCBI Taxonomy" id="545543"/>
    <lineage>
        <taxon>Bacteria</taxon>
        <taxon>Bacillati</taxon>
        <taxon>Actinomycetota</taxon>
        <taxon>Actinomycetes</taxon>
        <taxon>Propionibacteriales</taxon>
        <taxon>Propionibacteriaceae</taxon>
        <taxon>Tessaracoccus</taxon>
    </lineage>
</organism>
<comment type="caution">
    <text evidence="3">The sequence shown here is derived from an EMBL/GenBank/DDBJ whole genome shotgun (WGS) entry which is preliminary data.</text>
</comment>
<proteinExistence type="inferred from homology"/>
<keyword evidence="4" id="KW-1185">Reference proteome</keyword>
<comment type="similarity">
    <text evidence="1 2">Belongs to the UPF0102 family.</text>
</comment>
<dbReference type="NCBIfam" id="NF009154">
    <property type="entry name" value="PRK12497.3-3"/>
    <property type="match status" value="1"/>
</dbReference>
<protein>
    <recommendedName>
        <fullName evidence="2">UPF0102 protein GCM10025789_07230</fullName>
    </recommendedName>
</protein>
<accession>A0ABP9F4S3</accession>
<dbReference type="CDD" id="cd20736">
    <property type="entry name" value="PoNe_Nuclease"/>
    <property type="match status" value="1"/>
</dbReference>
<dbReference type="InterPro" id="IPR011335">
    <property type="entry name" value="Restrct_endonuc-II-like"/>
</dbReference>
<dbReference type="PANTHER" id="PTHR34039:SF1">
    <property type="entry name" value="UPF0102 PROTEIN YRAN"/>
    <property type="match status" value="1"/>
</dbReference>
<dbReference type="RefSeq" id="WP_345579128.1">
    <property type="nucleotide sequence ID" value="NZ_BAABLV010000012.1"/>
</dbReference>
<evidence type="ECO:0000313" key="4">
    <source>
        <dbReference type="Proteomes" id="UP001501521"/>
    </source>
</evidence>
<evidence type="ECO:0000256" key="1">
    <source>
        <dbReference type="ARBA" id="ARBA00006738"/>
    </source>
</evidence>
<gene>
    <name evidence="3" type="ORF">GCM10025789_07230</name>
</gene>
<dbReference type="Pfam" id="PF02021">
    <property type="entry name" value="UPF0102"/>
    <property type="match status" value="1"/>
</dbReference>
<reference evidence="4" key="1">
    <citation type="journal article" date="2019" name="Int. J. Syst. Evol. Microbiol.">
        <title>The Global Catalogue of Microorganisms (GCM) 10K type strain sequencing project: providing services to taxonomists for standard genome sequencing and annotation.</title>
        <authorList>
            <consortium name="The Broad Institute Genomics Platform"/>
            <consortium name="The Broad Institute Genome Sequencing Center for Infectious Disease"/>
            <person name="Wu L."/>
            <person name="Ma J."/>
        </authorList>
    </citation>
    <scope>NUCLEOTIDE SEQUENCE [LARGE SCALE GENOMIC DNA]</scope>
    <source>
        <strain evidence="4">JCM 19125</strain>
    </source>
</reference>
<dbReference type="SUPFAM" id="SSF52980">
    <property type="entry name" value="Restriction endonuclease-like"/>
    <property type="match status" value="1"/>
</dbReference>
<sequence>MNHKQTFGRLGEQRATDHLLELGWQILERNWRCKEGEADIIAIDPDAQALVVVEVKTRGGVGFGSPLETITYAKARRLRQLAAIYARQSKLGLPRLRVDAIGILWPRGGGSQLVHARGIEER</sequence>
<dbReference type="Gene3D" id="3.40.1350.10">
    <property type="match status" value="1"/>
</dbReference>
<dbReference type="PANTHER" id="PTHR34039">
    <property type="entry name" value="UPF0102 PROTEIN YRAN"/>
    <property type="match status" value="1"/>
</dbReference>
<dbReference type="InterPro" id="IPR011856">
    <property type="entry name" value="tRNA_endonuc-like_dom_sf"/>
</dbReference>
<evidence type="ECO:0000313" key="3">
    <source>
        <dbReference type="EMBL" id="GAA4892675.1"/>
    </source>
</evidence>
<dbReference type="EMBL" id="BAABLV010000012">
    <property type="protein sequence ID" value="GAA4892675.1"/>
    <property type="molecule type" value="Genomic_DNA"/>
</dbReference>
<dbReference type="Proteomes" id="UP001501521">
    <property type="component" value="Unassembled WGS sequence"/>
</dbReference>
<dbReference type="InterPro" id="IPR003509">
    <property type="entry name" value="UPF0102_YraN-like"/>
</dbReference>
<dbReference type="HAMAP" id="MF_00048">
    <property type="entry name" value="UPF0102"/>
    <property type="match status" value="1"/>
</dbReference>
<name>A0ABP9F4S3_9ACTN</name>